<gene>
    <name evidence="1" type="ORF">K5I29_02065</name>
</gene>
<accession>A0ABY6M3W4</accession>
<proteinExistence type="predicted"/>
<dbReference type="RefSeq" id="WP_264434205.1">
    <property type="nucleotide sequence ID" value="NZ_CP081495.1"/>
</dbReference>
<dbReference type="Proteomes" id="UP001163328">
    <property type="component" value="Chromosome"/>
</dbReference>
<reference evidence="1" key="1">
    <citation type="submission" date="2021-08" db="EMBL/GenBank/DDBJ databases">
        <title>Flavobacterium sp. strain CC-SYL302.</title>
        <authorList>
            <person name="Lin S.-Y."/>
            <person name="Lee T.-H."/>
            <person name="Young C.-C."/>
        </authorList>
    </citation>
    <scope>NUCLEOTIDE SEQUENCE</scope>
    <source>
        <strain evidence="1">CC-SYL302</strain>
    </source>
</reference>
<dbReference type="PROSITE" id="PS51257">
    <property type="entry name" value="PROKAR_LIPOPROTEIN"/>
    <property type="match status" value="1"/>
</dbReference>
<keyword evidence="2" id="KW-1185">Reference proteome</keyword>
<sequence length="176" mass="19134">MKKILGLLASIALLTSCDDGDIVIESLNFGNAQITTCVAAPTGLLFKTNAQELLLIDVPANLFGNQLSTAENPKTYTLQANKQEIIYRQYSGNVNSSAICSAIPPASPTVSDQWLGQPGGVIEVITSEVFTTNTTTGVTTVSGYSHVIRFRNVQLRNEQSSFVYEMYNFGEYVVRI</sequence>
<organism evidence="1 2">
    <name type="scientific">Flavobacterium agricola</name>
    <dbReference type="NCBI Taxonomy" id="2870839"/>
    <lineage>
        <taxon>Bacteria</taxon>
        <taxon>Pseudomonadati</taxon>
        <taxon>Bacteroidota</taxon>
        <taxon>Flavobacteriia</taxon>
        <taxon>Flavobacteriales</taxon>
        <taxon>Flavobacteriaceae</taxon>
        <taxon>Flavobacterium</taxon>
    </lineage>
</organism>
<name>A0ABY6M3W4_9FLAO</name>
<protein>
    <submittedName>
        <fullName evidence="1">Uncharacterized protein</fullName>
    </submittedName>
</protein>
<evidence type="ECO:0000313" key="1">
    <source>
        <dbReference type="EMBL" id="UYW01733.1"/>
    </source>
</evidence>
<evidence type="ECO:0000313" key="2">
    <source>
        <dbReference type="Proteomes" id="UP001163328"/>
    </source>
</evidence>
<dbReference type="EMBL" id="CP081495">
    <property type="protein sequence ID" value="UYW01733.1"/>
    <property type="molecule type" value="Genomic_DNA"/>
</dbReference>